<accession>A0AAJ6BIX3</accession>
<name>A0AAJ6BIX3_9CAUL</name>
<evidence type="ECO:0000256" key="3">
    <source>
        <dbReference type="ARBA" id="ARBA00023125"/>
    </source>
</evidence>
<evidence type="ECO:0000256" key="1">
    <source>
        <dbReference type="ARBA" id="ARBA00022491"/>
    </source>
</evidence>
<keyword evidence="1" id="KW-0678">Repressor</keyword>
<dbReference type="PROSITE" id="PS01124">
    <property type="entry name" value="HTH_ARAC_FAMILY_2"/>
    <property type="match status" value="1"/>
</dbReference>
<feature type="domain" description="HTH araC/xylS-type" evidence="5">
    <location>
        <begin position="159"/>
        <end position="260"/>
    </location>
</feature>
<dbReference type="PANTHER" id="PTHR11019:SF199">
    <property type="entry name" value="HTH-TYPE TRANSCRIPTIONAL REGULATOR NIMR"/>
    <property type="match status" value="1"/>
</dbReference>
<sequence>MSPSDPPPYAFDPDATDLPVTAMNLEATAHDREAPMHAHRKGQLVVTLRGGVICRTETGLWMVPAGNGVWVPGHIRHSNEITANGRVALLFIDAEVGGLPDRCASLTLTPLVVELVRHLAERPAAAYRPGDHLHRLVQVLLEELRVMQVSTLHLPIPDDPALRHIANGLIQNPRDRAPVSEWARRVAMSERSLSRLVRRRTAMSFGRWRQQLQILIALQRLSEGASVQTVAYDLGYESVSAFITMFKSALGKPPARYVADAAI</sequence>
<dbReference type="AlphaFoldDB" id="A0AAJ6BIX3"/>
<dbReference type="InterPro" id="IPR014710">
    <property type="entry name" value="RmlC-like_jellyroll"/>
</dbReference>
<keyword evidence="2" id="KW-0805">Transcription regulation</keyword>
<dbReference type="CDD" id="cd06124">
    <property type="entry name" value="cupin_NimR-like_N"/>
    <property type="match status" value="1"/>
</dbReference>
<dbReference type="PROSITE" id="PS00041">
    <property type="entry name" value="HTH_ARAC_FAMILY_1"/>
    <property type="match status" value="1"/>
</dbReference>
<dbReference type="FunFam" id="1.10.10.60:FF:000132">
    <property type="entry name" value="AraC family transcriptional regulator"/>
    <property type="match status" value="1"/>
</dbReference>
<proteinExistence type="predicted"/>
<gene>
    <name evidence="6" type="ORF">P0Y50_09540</name>
</gene>
<evidence type="ECO:0000313" key="6">
    <source>
        <dbReference type="EMBL" id="WEK38793.1"/>
    </source>
</evidence>
<dbReference type="InterPro" id="IPR009057">
    <property type="entry name" value="Homeodomain-like_sf"/>
</dbReference>
<dbReference type="InterPro" id="IPR018062">
    <property type="entry name" value="HTH_AraC-typ_CS"/>
</dbReference>
<reference evidence="6" key="1">
    <citation type="submission" date="2023-03" db="EMBL/GenBank/DDBJ databases">
        <title>Andean soil-derived lignocellulolytic bacterial consortium as a source of novel taxa and putative plastic-active enzymes.</title>
        <authorList>
            <person name="Diaz-Garcia L."/>
            <person name="Chuvochina M."/>
            <person name="Feuerriegel G."/>
            <person name="Bunk B."/>
            <person name="Sproer C."/>
            <person name="Streit W.R."/>
            <person name="Rodriguez L.M."/>
            <person name="Overmann J."/>
            <person name="Jimenez D.J."/>
        </authorList>
    </citation>
    <scope>NUCLEOTIDE SEQUENCE</scope>
    <source>
        <strain evidence="6">MAG 833</strain>
    </source>
</reference>
<dbReference type="SMART" id="SM00342">
    <property type="entry name" value="HTH_ARAC"/>
    <property type="match status" value="1"/>
</dbReference>
<keyword evidence="4" id="KW-0804">Transcription</keyword>
<dbReference type="InterPro" id="IPR018060">
    <property type="entry name" value="HTH_AraC"/>
</dbReference>
<dbReference type="Gene3D" id="1.10.10.60">
    <property type="entry name" value="Homeodomain-like"/>
    <property type="match status" value="1"/>
</dbReference>
<dbReference type="GO" id="GO:0003700">
    <property type="term" value="F:DNA-binding transcription factor activity"/>
    <property type="evidence" value="ECO:0007669"/>
    <property type="project" value="InterPro"/>
</dbReference>
<organism evidence="6 7">
    <name type="scientific">Candidatus Brevundimonas colombiensis</name>
    <dbReference type="NCBI Taxonomy" id="3121376"/>
    <lineage>
        <taxon>Bacteria</taxon>
        <taxon>Pseudomonadati</taxon>
        <taxon>Pseudomonadota</taxon>
        <taxon>Alphaproteobacteria</taxon>
        <taxon>Caulobacterales</taxon>
        <taxon>Caulobacteraceae</taxon>
        <taxon>Brevundimonas</taxon>
    </lineage>
</organism>
<keyword evidence="3" id="KW-0238">DNA-binding</keyword>
<dbReference type="InterPro" id="IPR003313">
    <property type="entry name" value="AraC-bd"/>
</dbReference>
<dbReference type="GO" id="GO:0043565">
    <property type="term" value="F:sequence-specific DNA binding"/>
    <property type="evidence" value="ECO:0007669"/>
    <property type="project" value="InterPro"/>
</dbReference>
<dbReference type="PANTHER" id="PTHR11019">
    <property type="entry name" value="HTH-TYPE TRANSCRIPTIONAL REGULATOR NIMR"/>
    <property type="match status" value="1"/>
</dbReference>
<evidence type="ECO:0000313" key="7">
    <source>
        <dbReference type="Proteomes" id="UP001213664"/>
    </source>
</evidence>
<dbReference type="Pfam" id="PF02311">
    <property type="entry name" value="AraC_binding"/>
    <property type="match status" value="1"/>
</dbReference>
<protein>
    <submittedName>
        <fullName evidence="6">Helix-turn-helix transcriptional regulator</fullName>
    </submittedName>
</protein>
<dbReference type="Pfam" id="PF12833">
    <property type="entry name" value="HTH_18"/>
    <property type="match status" value="1"/>
</dbReference>
<dbReference type="SUPFAM" id="SSF46689">
    <property type="entry name" value="Homeodomain-like"/>
    <property type="match status" value="1"/>
</dbReference>
<dbReference type="Proteomes" id="UP001213664">
    <property type="component" value="Chromosome"/>
</dbReference>
<evidence type="ECO:0000256" key="4">
    <source>
        <dbReference type="ARBA" id="ARBA00023163"/>
    </source>
</evidence>
<dbReference type="SUPFAM" id="SSF51182">
    <property type="entry name" value="RmlC-like cupins"/>
    <property type="match status" value="1"/>
</dbReference>
<dbReference type="EMBL" id="CP119326">
    <property type="protein sequence ID" value="WEK38793.1"/>
    <property type="molecule type" value="Genomic_DNA"/>
</dbReference>
<dbReference type="Gene3D" id="2.60.120.10">
    <property type="entry name" value="Jelly Rolls"/>
    <property type="match status" value="1"/>
</dbReference>
<evidence type="ECO:0000256" key="2">
    <source>
        <dbReference type="ARBA" id="ARBA00023015"/>
    </source>
</evidence>
<dbReference type="InterPro" id="IPR011051">
    <property type="entry name" value="RmlC_Cupin_sf"/>
</dbReference>
<evidence type="ECO:0000259" key="5">
    <source>
        <dbReference type="PROSITE" id="PS01124"/>
    </source>
</evidence>